<dbReference type="Proteomes" id="UP000480178">
    <property type="component" value="Chromosome"/>
</dbReference>
<dbReference type="RefSeq" id="WP_162443469.1">
    <property type="nucleotide sequence ID" value="NZ_CP048222.1"/>
</dbReference>
<dbReference type="InterPro" id="IPR032710">
    <property type="entry name" value="NTF2-like_dom_sf"/>
</dbReference>
<dbReference type="Pfam" id="PF12680">
    <property type="entry name" value="SnoaL_2"/>
    <property type="match status" value="1"/>
</dbReference>
<name>A0A6C0GI85_9BACT</name>
<reference evidence="2 3" key="1">
    <citation type="submission" date="2020-01" db="EMBL/GenBank/DDBJ databases">
        <authorList>
            <person name="Kim M.K."/>
        </authorList>
    </citation>
    <scope>NUCLEOTIDE SEQUENCE [LARGE SCALE GENOMIC DNA]</scope>
    <source>
        <strain evidence="2 3">172606-1</strain>
    </source>
</reference>
<proteinExistence type="predicted"/>
<dbReference type="EMBL" id="CP048222">
    <property type="protein sequence ID" value="QHT67440.1"/>
    <property type="molecule type" value="Genomic_DNA"/>
</dbReference>
<evidence type="ECO:0000259" key="1">
    <source>
        <dbReference type="Pfam" id="PF12680"/>
    </source>
</evidence>
<dbReference type="Gene3D" id="3.10.450.50">
    <property type="match status" value="1"/>
</dbReference>
<gene>
    <name evidence="2" type="ORF">GXP67_12770</name>
</gene>
<organism evidence="2 3">
    <name type="scientific">Rhodocytophaga rosea</name>
    <dbReference type="NCBI Taxonomy" id="2704465"/>
    <lineage>
        <taxon>Bacteria</taxon>
        <taxon>Pseudomonadati</taxon>
        <taxon>Bacteroidota</taxon>
        <taxon>Cytophagia</taxon>
        <taxon>Cytophagales</taxon>
        <taxon>Rhodocytophagaceae</taxon>
        <taxon>Rhodocytophaga</taxon>
    </lineage>
</organism>
<dbReference type="SUPFAM" id="SSF54427">
    <property type="entry name" value="NTF2-like"/>
    <property type="match status" value="1"/>
</dbReference>
<sequence length="133" mass="15232">MIPVHPNLTLIHDFFQAYANNDLVGIKNILSEDISWHIPGNHPLSGTKKGVEAVLAYFKQLSKAAFKAEPIVMGVNDNFVIDCHRNWSNVENEQNLNSMSCLLWRIEQNKIVEVYNFPEDQYKVDSFFSTVYG</sequence>
<evidence type="ECO:0000313" key="2">
    <source>
        <dbReference type="EMBL" id="QHT67440.1"/>
    </source>
</evidence>
<keyword evidence="3" id="KW-1185">Reference proteome</keyword>
<dbReference type="InterPro" id="IPR037401">
    <property type="entry name" value="SnoaL-like"/>
</dbReference>
<accession>A0A6C0GI85</accession>
<feature type="domain" description="SnoaL-like" evidence="1">
    <location>
        <begin position="12"/>
        <end position="114"/>
    </location>
</feature>
<evidence type="ECO:0000313" key="3">
    <source>
        <dbReference type="Proteomes" id="UP000480178"/>
    </source>
</evidence>
<dbReference type="AlphaFoldDB" id="A0A6C0GI85"/>
<protein>
    <submittedName>
        <fullName evidence="2">Nuclear transport factor 2 family protein</fullName>
    </submittedName>
</protein>
<dbReference type="KEGG" id="rhoz:GXP67_12770"/>